<dbReference type="EMBL" id="SMKY01000485">
    <property type="protein sequence ID" value="TDD61253.1"/>
    <property type="molecule type" value="Genomic_DNA"/>
</dbReference>
<dbReference type="AlphaFoldDB" id="A0A4R4ZQN3"/>
<keyword evidence="2" id="KW-1133">Transmembrane helix</keyword>
<protein>
    <recommendedName>
        <fullName evidence="3">Peptidase C14 caspase domain-containing protein</fullName>
    </recommendedName>
</protein>
<proteinExistence type="predicted"/>
<dbReference type="Pfam" id="PF00656">
    <property type="entry name" value="Peptidase_C14"/>
    <property type="match status" value="1"/>
</dbReference>
<feature type="region of interest" description="Disordered" evidence="1">
    <location>
        <begin position="244"/>
        <end position="263"/>
    </location>
</feature>
<dbReference type="InterPro" id="IPR029030">
    <property type="entry name" value="Caspase-like_dom_sf"/>
</dbReference>
<dbReference type="GO" id="GO:0004197">
    <property type="term" value="F:cysteine-type endopeptidase activity"/>
    <property type="evidence" value="ECO:0007669"/>
    <property type="project" value="InterPro"/>
</dbReference>
<dbReference type="Proteomes" id="UP000295578">
    <property type="component" value="Unassembled WGS sequence"/>
</dbReference>
<sequence length="456" mass="49899">MSDPWTPEGLSSRVLLIGVPDYQSPDLPEIPAVQHNLSALKEALSGERGLLLPSHCRVLGGNGAAIDQGLIGRELSLARREAEDLLLVYYAGHGLLDEDGLLHLALAGTEPENVGFTALSFNLVKRELAQARAKARVLLLDCCFSGRAVAAMSAPHNLLSGQLDLNGTYTLTSTTATAPSHAPPGAPYTAFTGALLDALNTPEALTLDGIYQHVDRKLSSGGLPRPQARSVNAASNLVLARGPIRRSPPEAPSPPPGPPEVRFSGRPDRFGRIAWRLIGLLLTAFAIWIAYMGWTRSEFSTVVFAAFLPPIALFLVWMTYAKYMSLVINDTGLTIERPGSRSSHVPWRDVAYVGMLYSYTHDGRNKSVETVQSVLIVRPWQHCDLSLNRTTVASGFYWNDVARSLLTIGYVGCKLDDVNADPVWLRQAIERLSGLEYRSDHELRDLDPRLNFPVRY</sequence>
<dbReference type="RefSeq" id="WP_132206015.1">
    <property type="nucleotide sequence ID" value="NZ_SMKY01000485.1"/>
</dbReference>
<evidence type="ECO:0000259" key="3">
    <source>
        <dbReference type="Pfam" id="PF00656"/>
    </source>
</evidence>
<evidence type="ECO:0000256" key="2">
    <source>
        <dbReference type="SAM" id="Phobius"/>
    </source>
</evidence>
<organism evidence="4 5">
    <name type="scientific">Actinomadura darangshiensis</name>
    <dbReference type="NCBI Taxonomy" id="705336"/>
    <lineage>
        <taxon>Bacteria</taxon>
        <taxon>Bacillati</taxon>
        <taxon>Actinomycetota</taxon>
        <taxon>Actinomycetes</taxon>
        <taxon>Streptosporangiales</taxon>
        <taxon>Thermomonosporaceae</taxon>
        <taxon>Actinomadura</taxon>
    </lineage>
</organism>
<evidence type="ECO:0000256" key="1">
    <source>
        <dbReference type="SAM" id="MobiDB-lite"/>
    </source>
</evidence>
<keyword evidence="5" id="KW-1185">Reference proteome</keyword>
<keyword evidence="2" id="KW-0812">Transmembrane</keyword>
<reference evidence="4 5" key="1">
    <citation type="submission" date="2019-03" db="EMBL/GenBank/DDBJ databases">
        <title>Draft genome sequences of novel Actinobacteria.</title>
        <authorList>
            <person name="Sahin N."/>
            <person name="Ay H."/>
            <person name="Saygin H."/>
        </authorList>
    </citation>
    <scope>NUCLEOTIDE SEQUENCE [LARGE SCALE GENOMIC DNA]</scope>
    <source>
        <strain evidence="4 5">DSM 45941</strain>
    </source>
</reference>
<dbReference type="SUPFAM" id="SSF52129">
    <property type="entry name" value="Caspase-like"/>
    <property type="match status" value="1"/>
</dbReference>
<name>A0A4R4ZQN3_9ACTN</name>
<feature type="transmembrane region" description="Helical" evidence="2">
    <location>
        <begin position="273"/>
        <end position="293"/>
    </location>
</feature>
<feature type="transmembrane region" description="Helical" evidence="2">
    <location>
        <begin position="299"/>
        <end position="320"/>
    </location>
</feature>
<keyword evidence="2" id="KW-0472">Membrane</keyword>
<accession>A0A4R4ZQN3</accession>
<dbReference type="Gene3D" id="3.40.50.1460">
    <property type="match status" value="1"/>
</dbReference>
<comment type="caution">
    <text evidence="4">The sequence shown here is derived from an EMBL/GenBank/DDBJ whole genome shotgun (WGS) entry which is preliminary data.</text>
</comment>
<feature type="compositionally biased region" description="Pro residues" evidence="1">
    <location>
        <begin position="249"/>
        <end position="259"/>
    </location>
</feature>
<dbReference type="OrthoDB" id="4464809at2"/>
<gene>
    <name evidence="4" type="ORF">E1293_45105</name>
</gene>
<feature type="domain" description="Peptidase C14 caspase" evidence="3">
    <location>
        <begin position="76"/>
        <end position="230"/>
    </location>
</feature>
<dbReference type="InterPro" id="IPR011600">
    <property type="entry name" value="Pept_C14_caspase"/>
</dbReference>
<evidence type="ECO:0000313" key="5">
    <source>
        <dbReference type="Proteomes" id="UP000295578"/>
    </source>
</evidence>
<dbReference type="GO" id="GO:0006508">
    <property type="term" value="P:proteolysis"/>
    <property type="evidence" value="ECO:0007669"/>
    <property type="project" value="InterPro"/>
</dbReference>
<dbReference type="NCBIfam" id="NF047832">
    <property type="entry name" value="caspase_w_EACC1"/>
    <property type="match status" value="1"/>
</dbReference>
<evidence type="ECO:0000313" key="4">
    <source>
        <dbReference type="EMBL" id="TDD61253.1"/>
    </source>
</evidence>